<proteinExistence type="predicted"/>
<accession>A0A1U9K859</accession>
<dbReference type="EMBL" id="CP019699">
    <property type="protein sequence ID" value="AQS56222.1"/>
    <property type="molecule type" value="Genomic_DNA"/>
</dbReference>
<dbReference type="InterPro" id="IPR051548">
    <property type="entry name" value="Grx-like_ET"/>
</dbReference>
<evidence type="ECO:0000259" key="1">
    <source>
        <dbReference type="Pfam" id="PF00462"/>
    </source>
</evidence>
<name>A0A1U9K859_9BACL</name>
<sequence>MHKVIVYSRPHCIECNVLKKFLKDYQIEYENRNCSTNPEYLEEVKKMGFLGVPVTVVDGEAVQGLQPEKILELLNMSPKENHLT</sequence>
<dbReference type="AlphaFoldDB" id="A0A1U9K859"/>
<organism evidence="2 3">
    <name type="scientific">Novibacillus thermophilus</name>
    <dbReference type="NCBI Taxonomy" id="1471761"/>
    <lineage>
        <taxon>Bacteria</taxon>
        <taxon>Bacillati</taxon>
        <taxon>Bacillota</taxon>
        <taxon>Bacilli</taxon>
        <taxon>Bacillales</taxon>
        <taxon>Thermoactinomycetaceae</taxon>
        <taxon>Novibacillus</taxon>
    </lineage>
</organism>
<dbReference type="InterPro" id="IPR002109">
    <property type="entry name" value="Glutaredoxin"/>
</dbReference>
<dbReference type="RefSeq" id="WP_228441032.1">
    <property type="nucleotide sequence ID" value="NZ_CP019699.1"/>
</dbReference>
<feature type="domain" description="Glutaredoxin" evidence="1">
    <location>
        <begin position="4"/>
        <end position="62"/>
    </location>
</feature>
<dbReference type="PROSITE" id="PS51354">
    <property type="entry name" value="GLUTAREDOXIN_2"/>
    <property type="match status" value="1"/>
</dbReference>
<dbReference type="CDD" id="cd02976">
    <property type="entry name" value="NrdH"/>
    <property type="match status" value="1"/>
</dbReference>
<keyword evidence="3" id="KW-1185">Reference proteome</keyword>
<gene>
    <name evidence="2" type="ORF">B0W44_11065</name>
</gene>
<reference evidence="2 3" key="1">
    <citation type="journal article" date="2015" name="Int. J. Syst. Evol. Microbiol.">
        <title>Novibacillus thermophilus gen. nov., sp. nov., a Gram-staining-negative and moderately thermophilic member of the family Thermoactinomycetaceae.</title>
        <authorList>
            <person name="Yang G."/>
            <person name="Chen J."/>
            <person name="Zhou S."/>
        </authorList>
    </citation>
    <scope>NUCLEOTIDE SEQUENCE [LARGE SCALE GENOMIC DNA]</scope>
    <source>
        <strain evidence="2 3">SG-1</strain>
    </source>
</reference>
<dbReference type="SUPFAM" id="SSF52833">
    <property type="entry name" value="Thioredoxin-like"/>
    <property type="match status" value="1"/>
</dbReference>
<dbReference type="Proteomes" id="UP000188603">
    <property type="component" value="Chromosome"/>
</dbReference>
<dbReference type="Gene3D" id="3.40.30.10">
    <property type="entry name" value="Glutaredoxin"/>
    <property type="match status" value="1"/>
</dbReference>
<dbReference type="PANTHER" id="PTHR34386:SF1">
    <property type="entry name" value="GLUTAREDOXIN-LIKE PROTEIN NRDH"/>
    <property type="match status" value="1"/>
</dbReference>
<evidence type="ECO:0000313" key="2">
    <source>
        <dbReference type="EMBL" id="AQS56222.1"/>
    </source>
</evidence>
<dbReference type="Pfam" id="PF00462">
    <property type="entry name" value="Glutaredoxin"/>
    <property type="match status" value="1"/>
</dbReference>
<dbReference type="STRING" id="1471761.B0W44_11065"/>
<protein>
    <submittedName>
        <fullName evidence="2">NrdH-redoxin</fullName>
    </submittedName>
</protein>
<evidence type="ECO:0000313" key="3">
    <source>
        <dbReference type="Proteomes" id="UP000188603"/>
    </source>
</evidence>
<dbReference type="PANTHER" id="PTHR34386">
    <property type="entry name" value="GLUTAREDOXIN"/>
    <property type="match status" value="1"/>
</dbReference>
<dbReference type="InterPro" id="IPR036249">
    <property type="entry name" value="Thioredoxin-like_sf"/>
</dbReference>
<dbReference type="GO" id="GO:0045454">
    <property type="term" value="P:cell redox homeostasis"/>
    <property type="evidence" value="ECO:0007669"/>
    <property type="project" value="TreeGrafter"/>
</dbReference>
<dbReference type="KEGG" id="ntr:B0W44_11065"/>
<dbReference type="GO" id="GO:0009055">
    <property type="term" value="F:electron transfer activity"/>
    <property type="evidence" value="ECO:0007669"/>
    <property type="project" value="TreeGrafter"/>
</dbReference>